<name>A0ABT0HFI9_9BACT</name>
<dbReference type="SUPFAM" id="SSF56954">
    <property type="entry name" value="Outer membrane efflux proteins (OEP)"/>
    <property type="match status" value="1"/>
</dbReference>
<proteinExistence type="predicted"/>
<accession>A0ABT0HFI9</accession>
<protein>
    <submittedName>
        <fullName evidence="1">TolC family protein</fullName>
    </submittedName>
</protein>
<organism evidence="1 2">
    <name type="scientific">Spirosoma liriopis</name>
    <dbReference type="NCBI Taxonomy" id="2937440"/>
    <lineage>
        <taxon>Bacteria</taxon>
        <taxon>Pseudomonadati</taxon>
        <taxon>Bacteroidota</taxon>
        <taxon>Cytophagia</taxon>
        <taxon>Cytophagales</taxon>
        <taxon>Cytophagaceae</taxon>
        <taxon>Spirosoma</taxon>
    </lineage>
</organism>
<reference evidence="1 2" key="1">
    <citation type="submission" date="2022-04" db="EMBL/GenBank/DDBJ databases">
        <title>Spirosoma sp. strain RP8 genome sequencing and assembly.</title>
        <authorList>
            <person name="Jung Y."/>
        </authorList>
    </citation>
    <scope>NUCLEOTIDE SEQUENCE [LARGE SCALE GENOMIC DNA]</scope>
    <source>
        <strain evidence="1 2">RP8</strain>
    </source>
</reference>
<dbReference type="RefSeq" id="WP_248475227.1">
    <property type="nucleotide sequence ID" value="NZ_JALPRF010000001.1"/>
</dbReference>
<evidence type="ECO:0000313" key="2">
    <source>
        <dbReference type="Proteomes" id="UP001202180"/>
    </source>
</evidence>
<dbReference type="Gene3D" id="1.20.1600.10">
    <property type="entry name" value="Outer membrane efflux proteins (OEP)"/>
    <property type="match status" value="1"/>
</dbReference>
<keyword evidence="2" id="KW-1185">Reference proteome</keyword>
<sequence length="275" mass="30701">MKRIRIDRLSRFIQLCALVLVLLIAGYTASYSQNGATPSQATPKPIASPADGLPIDSMTFDFNRDIAQQLVSFDEMYKLALAYSPSVKFEGAVSNAQLAALQLSKLQVLQNVTGYYNYSSGNQAILSTGTNVSDQLGQISNGYRAGVNVAISIHDLFGRPQQIKLARANYESTKERRRTAEIQLKRDLFNLYQDLILSQRILQIRLRDDQASLAAYQIGLVELQKGKITPETHAFNSNRYAETRSTVEQAKTQFIKTIYALELFVGVPINQLKRS</sequence>
<gene>
    <name evidence="1" type="ORF">M0L20_00900</name>
</gene>
<evidence type="ECO:0000313" key="1">
    <source>
        <dbReference type="EMBL" id="MCK8490385.1"/>
    </source>
</evidence>
<dbReference type="Proteomes" id="UP001202180">
    <property type="component" value="Unassembled WGS sequence"/>
</dbReference>
<comment type="caution">
    <text evidence="1">The sequence shown here is derived from an EMBL/GenBank/DDBJ whole genome shotgun (WGS) entry which is preliminary data.</text>
</comment>
<dbReference type="EMBL" id="JALPRF010000001">
    <property type="protein sequence ID" value="MCK8490385.1"/>
    <property type="molecule type" value="Genomic_DNA"/>
</dbReference>